<feature type="domain" description="DUF7905" evidence="2">
    <location>
        <begin position="302"/>
        <end position="640"/>
    </location>
</feature>
<dbReference type="RefSeq" id="XP_038787221.1">
    <property type="nucleotide sequence ID" value="XM_038930271.1"/>
</dbReference>
<comment type="caution">
    <text evidence="3">The sequence shown here is derived from an EMBL/GenBank/DDBJ whole genome shotgun (WGS) entry which is preliminary data.</text>
</comment>
<dbReference type="GeneID" id="62203449"/>
<feature type="region of interest" description="Disordered" evidence="1">
    <location>
        <begin position="430"/>
        <end position="449"/>
    </location>
</feature>
<reference evidence="3" key="2">
    <citation type="submission" date="2020-08" db="EMBL/GenBank/DDBJ databases">
        <title>Draft Genome Sequence of Cumin Blight Pathogen Alternaria burnsii.</title>
        <authorList>
            <person name="Feng Z."/>
        </authorList>
    </citation>
    <scope>NUCLEOTIDE SEQUENCE</scope>
    <source>
        <strain evidence="3">CBS107.38</strain>
    </source>
</reference>
<reference evidence="3" key="1">
    <citation type="submission" date="2020-01" db="EMBL/GenBank/DDBJ databases">
        <authorList>
            <person name="Feng Z.H.Z."/>
        </authorList>
    </citation>
    <scope>NUCLEOTIDE SEQUENCE</scope>
    <source>
        <strain evidence="3">CBS107.38</strain>
    </source>
</reference>
<evidence type="ECO:0000313" key="4">
    <source>
        <dbReference type="Proteomes" id="UP000596902"/>
    </source>
</evidence>
<sequence length="715" mass="80190">MSTTALPKHSSSRRHYFDTASDTPHNQEATTMNPGESGPAPRPKPNKTIVVPQEFRRPTHARECDNIVNEVKVITGCTVIPQWNDGRIYQFGIVGGGVGLEKAVRYINQWISNAHVKSKDSSAWARMSAFDPNKWYYEKIEEMERQRKEAFRGTAPKVSEGETPLQRLIIHWPEDLINLNITPRDVFGNKLEKLDAIRTDDEVFISILSAQGDIGQIEIQAVDIVNIEAAEAHLKTMIDKVKAEEMGQHHTLNMILDDQEGMEFELKEADTWWPNLQDRVVPHLLPNNMMDSPGRFRGSFMHSKQLSKIQRSVQLALDAVRHKKGAYDMTIRLGSLALNSRHIRENEIGKKYSKDVFLKSINGSVGLEVKKLVGDALGCQILQSFFTADDFLEPTKSSDYFGYMPKSLQGTRPMYRGTWVFADPSIATAHPPQATATRHPGRPNASYGKSAATVSLTPVPAVQSSLIVVRVDWTDDEEGLYEKTTTRFYKTEQGKLGPTKNMDINLLELGESRGWQFALESLTPVASKSISPVITGFAERVKMRPNHDHRSGESFAEWEQTPTVKKYLRTGRLDTIYSFGIKQTCYKVEVTGMWYPGQKLRVWGLSVRHLEWATHLAELERLPIGREADWGNTVAAFLPDDGHSDCSSTAERSWMTETLSKDEDFGIRDLNLGSGVEASPPRDGIRILMDKLLQLSAIVSSVTETSAAMVGRSSS</sequence>
<name>A0A8H7BCV2_9PLEO</name>
<feature type="region of interest" description="Disordered" evidence="1">
    <location>
        <begin position="1"/>
        <end position="47"/>
    </location>
</feature>
<dbReference type="EMBL" id="JAAABM010000006">
    <property type="protein sequence ID" value="KAF7677012.1"/>
    <property type="molecule type" value="Genomic_DNA"/>
</dbReference>
<evidence type="ECO:0000259" key="2">
    <source>
        <dbReference type="Pfam" id="PF25482"/>
    </source>
</evidence>
<protein>
    <recommendedName>
        <fullName evidence="2">DUF7905 domain-containing protein</fullName>
    </recommendedName>
</protein>
<evidence type="ECO:0000256" key="1">
    <source>
        <dbReference type="SAM" id="MobiDB-lite"/>
    </source>
</evidence>
<organism evidence="3 4">
    <name type="scientific">Alternaria burnsii</name>
    <dbReference type="NCBI Taxonomy" id="1187904"/>
    <lineage>
        <taxon>Eukaryota</taxon>
        <taxon>Fungi</taxon>
        <taxon>Dikarya</taxon>
        <taxon>Ascomycota</taxon>
        <taxon>Pezizomycotina</taxon>
        <taxon>Dothideomycetes</taxon>
        <taxon>Pleosporomycetidae</taxon>
        <taxon>Pleosporales</taxon>
        <taxon>Pleosporineae</taxon>
        <taxon>Pleosporaceae</taxon>
        <taxon>Alternaria</taxon>
        <taxon>Alternaria sect. Alternaria</taxon>
    </lineage>
</organism>
<proteinExistence type="predicted"/>
<dbReference type="InterPro" id="IPR057227">
    <property type="entry name" value="DUF7905"/>
</dbReference>
<dbReference type="AlphaFoldDB" id="A0A8H7BCV2"/>
<accession>A0A8H7BCV2</accession>
<keyword evidence="4" id="KW-1185">Reference proteome</keyword>
<dbReference type="Pfam" id="PF25482">
    <property type="entry name" value="DUF7905"/>
    <property type="match status" value="1"/>
</dbReference>
<dbReference type="Proteomes" id="UP000596902">
    <property type="component" value="Unassembled WGS sequence"/>
</dbReference>
<gene>
    <name evidence="3" type="ORF">GT037_005224</name>
</gene>
<feature type="compositionally biased region" description="Polar residues" evidence="1">
    <location>
        <begin position="20"/>
        <end position="34"/>
    </location>
</feature>
<evidence type="ECO:0000313" key="3">
    <source>
        <dbReference type="EMBL" id="KAF7677012.1"/>
    </source>
</evidence>